<dbReference type="NCBIfam" id="TIGR01951">
    <property type="entry name" value="nusB"/>
    <property type="match status" value="1"/>
</dbReference>
<keyword evidence="5 6" id="KW-0804">Transcription</keyword>
<accession>A0ABS2GQ88</accession>
<evidence type="ECO:0000256" key="3">
    <source>
        <dbReference type="ARBA" id="ARBA00022884"/>
    </source>
</evidence>
<name>A0ABS2GQ88_9FIRM</name>
<evidence type="ECO:0000256" key="4">
    <source>
        <dbReference type="ARBA" id="ARBA00023015"/>
    </source>
</evidence>
<dbReference type="Pfam" id="PF01029">
    <property type="entry name" value="NusB"/>
    <property type="match status" value="1"/>
</dbReference>
<evidence type="ECO:0000313" key="9">
    <source>
        <dbReference type="Proteomes" id="UP000724149"/>
    </source>
</evidence>
<dbReference type="EMBL" id="JACSNR010000007">
    <property type="protein sequence ID" value="MBM6923559.1"/>
    <property type="molecule type" value="Genomic_DNA"/>
</dbReference>
<comment type="function">
    <text evidence="6">Involved in transcription antitermination. Required for transcription of ribosomal RNA (rRNA) genes. Binds specifically to the boxA antiterminator sequence of the ribosomal RNA (rrn) operons.</text>
</comment>
<comment type="caution">
    <text evidence="8">The sequence shown here is derived from an EMBL/GenBank/DDBJ whole genome shotgun (WGS) entry which is preliminary data.</text>
</comment>
<dbReference type="Proteomes" id="UP000724149">
    <property type="component" value="Unassembled WGS sequence"/>
</dbReference>
<evidence type="ECO:0000256" key="2">
    <source>
        <dbReference type="ARBA" id="ARBA00022814"/>
    </source>
</evidence>
<feature type="domain" description="NusB/RsmB/TIM44" evidence="7">
    <location>
        <begin position="5"/>
        <end position="128"/>
    </location>
</feature>
<keyword evidence="9" id="KW-1185">Reference proteome</keyword>
<protein>
    <recommendedName>
        <fullName evidence="6">Transcription antitermination protein NusB</fullName>
    </recommendedName>
    <alternativeName>
        <fullName evidence="6">Antitermination factor NusB</fullName>
    </alternativeName>
</protein>
<evidence type="ECO:0000313" key="8">
    <source>
        <dbReference type="EMBL" id="MBM6923559.1"/>
    </source>
</evidence>
<keyword evidence="2 6" id="KW-0889">Transcription antitermination</keyword>
<dbReference type="PANTHER" id="PTHR11078">
    <property type="entry name" value="N UTILIZATION SUBSTANCE PROTEIN B-RELATED"/>
    <property type="match status" value="1"/>
</dbReference>
<dbReference type="InterPro" id="IPR011605">
    <property type="entry name" value="NusB_fam"/>
</dbReference>
<organism evidence="8 9">
    <name type="scientific">Hydrogenoanaerobacterium saccharovorans</name>
    <dbReference type="NCBI Taxonomy" id="474960"/>
    <lineage>
        <taxon>Bacteria</taxon>
        <taxon>Bacillati</taxon>
        <taxon>Bacillota</taxon>
        <taxon>Clostridia</taxon>
        <taxon>Eubacteriales</taxon>
        <taxon>Oscillospiraceae</taxon>
        <taxon>Hydrogenoanaerobacterium</taxon>
    </lineage>
</organism>
<comment type="similarity">
    <text evidence="1 6">Belongs to the NusB family.</text>
</comment>
<keyword evidence="4 6" id="KW-0805">Transcription regulation</keyword>
<evidence type="ECO:0000259" key="7">
    <source>
        <dbReference type="Pfam" id="PF01029"/>
    </source>
</evidence>
<evidence type="ECO:0000256" key="6">
    <source>
        <dbReference type="HAMAP-Rule" id="MF_00073"/>
    </source>
</evidence>
<sequence length="136" mass="15388">MTRSAARDLAFHLIFERAFRDESMEEIIADAEEARAIEEDEFAMALTNCVNDHLAEIDAEIDRYSEKWKVNRLPKVSLTVLRLAIGEMLYFRDIPVAATINEAVELAKKYSMQEDAAYINGVLGAFAKANRTGDEQ</sequence>
<dbReference type="PANTHER" id="PTHR11078:SF3">
    <property type="entry name" value="ANTITERMINATION NUSB DOMAIN-CONTAINING PROTEIN"/>
    <property type="match status" value="1"/>
</dbReference>
<dbReference type="InterPro" id="IPR006027">
    <property type="entry name" value="NusB_RsmB_TIM44"/>
</dbReference>
<proteinExistence type="inferred from homology"/>
<keyword evidence="3 6" id="KW-0694">RNA-binding</keyword>
<dbReference type="Gene3D" id="1.10.940.10">
    <property type="entry name" value="NusB-like"/>
    <property type="match status" value="1"/>
</dbReference>
<reference evidence="8 9" key="1">
    <citation type="journal article" date="2021" name="Sci. Rep.">
        <title>The distribution of antibiotic resistance genes in chicken gut microbiota commensals.</title>
        <authorList>
            <person name="Juricova H."/>
            <person name="Matiasovicova J."/>
            <person name="Kubasova T."/>
            <person name="Cejkova D."/>
            <person name="Rychlik I."/>
        </authorList>
    </citation>
    <scope>NUCLEOTIDE SEQUENCE [LARGE SCALE GENOMIC DNA]</scope>
    <source>
        <strain evidence="8 9">An564</strain>
    </source>
</reference>
<dbReference type="SUPFAM" id="SSF48013">
    <property type="entry name" value="NusB-like"/>
    <property type="match status" value="1"/>
</dbReference>
<dbReference type="InterPro" id="IPR035926">
    <property type="entry name" value="NusB-like_sf"/>
</dbReference>
<evidence type="ECO:0000256" key="5">
    <source>
        <dbReference type="ARBA" id="ARBA00023163"/>
    </source>
</evidence>
<dbReference type="HAMAP" id="MF_00073">
    <property type="entry name" value="NusB"/>
    <property type="match status" value="1"/>
</dbReference>
<evidence type="ECO:0000256" key="1">
    <source>
        <dbReference type="ARBA" id="ARBA00005952"/>
    </source>
</evidence>
<dbReference type="RefSeq" id="WP_177502933.1">
    <property type="nucleotide sequence ID" value="NZ_JACSNR010000007.1"/>
</dbReference>
<gene>
    <name evidence="6 8" type="primary">nusB</name>
    <name evidence="8" type="ORF">H9X81_07640</name>
</gene>